<dbReference type="SUPFAM" id="SSF54001">
    <property type="entry name" value="Cysteine proteinases"/>
    <property type="match status" value="2"/>
</dbReference>
<dbReference type="InterPro" id="IPR002931">
    <property type="entry name" value="Transglutaminase-like"/>
</dbReference>
<dbReference type="Gene3D" id="3.10.620.30">
    <property type="match status" value="2"/>
</dbReference>
<name>A0A1V1PEW0_9BACT</name>
<reference evidence="4" key="1">
    <citation type="submission" date="2012-11" db="EMBL/GenBank/DDBJ databases">
        <authorList>
            <person name="Lucero-Rivera Y.E."/>
            <person name="Tovar-Ramirez D."/>
        </authorList>
    </citation>
    <scope>NUCLEOTIDE SEQUENCE [LARGE SCALE GENOMIC DNA]</scope>
    <source>
        <strain evidence="4">Araruama</strain>
    </source>
</reference>
<feature type="domain" description="Transglutaminase-like" evidence="1">
    <location>
        <begin position="237"/>
        <end position="350"/>
    </location>
</feature>
<dbReference type="InterPro" id="IPR024618">
    <property type="entry name" value="DUF3857"/>
</dbReference>
<feature type="domain" description="DUF3857" evidence="2">
    <location>
        <begin position="14"/>
        <end position="186"/>
    </location>
</feature>
<proteinExistence type="predicted"/>
<dbReference type="EMBL" id="ATBP01000072">
    <property type="protein sequence ID" value="ETR73316.1"/>
    <property type="molecule type" value="Genomic_DNA"/>
</dbReference>
<accession>A0A1V1PEW0</accession>
<protein>
    <submittedName>
        <fullName evidence="3">Transglutaminase domain protein</fullName>
    </submittedName>
</protein>
<comment type="caution">
    <text evidence="3">The sequence shown here is derived from an EMBL/GenBank/DDBJ whole genome shotgun (WGS) entry which is preliminary data.</text>
</comment>
<feature type="domain" description="DUF3857" evidence="2">
    <location>
        <begin position="641"/>
        <end position="797"/>
    </location>
</feature>
<evidence type="ECO:0000259" key="1">
    <source>
        <dbReference type="Pfam" id="PF01841"/>
    </source>
</evidence>
<dbReference type="PANTHER" id="PTHR33490">
    <property type="entry name" value="BLR5614 PROTEIN-RELATED"/>
    <property type="match status" value="1"/>
</dbReference>
<dbReference type="InterPro" id="IPR038765">
    <property type="entry name" value="Papain-like_cys_pep_sf"/>
</dbReference>
<sequence>MVYLDQKHWISYNPDGTYEEWNAQAVKIMSEKGKRQFQTISSYFTIPYNTTSFKRIVIICPDNSRIPVDIEKNSRVTIEHNQMKKNIYNPNQKILRVSIPQLNIGDVLYTELKDIFSKVRTPDTWGDYIGMESVHPIIHKTFEICAPVERPLERIVIKNEIMGTISFSKTTNDSHIIYQWIVQNVPQAFPEPDMPPMYSQIQRLLVSTVKDWEDISRWYWQLCKAPIQETTPEMRETVQGLIKDTQLPMDKIKKIFFWVSQQIRYLGLTVEKEAPGYEPHPVNMTFERRAGVCRDKAALLVSMLRLAGFKAYPVLIMNGPKKDPEVPQPFFNHAISCVLTDDGDYILMDATDENTRELFPTYLNDQSYLVARPDGDHLRLSPVAKADENLMIIQTKGQLNEHGHLSAKCQLRFEGINDNAYRGYFSRIPFEERKTFLEKLVKNIAPAAQLTDFSVSPQNMQKTDQPLTITIHFNTPDIRIQEKDTIMLPVFQVGTQVGIVRHLIGKMGLKKRKYPLKTHYACGVKEHLDLDLGDSVGQLIRAPGFSPVDNQGITYDRSMSVSGKRLTGSYVFRLEKPEYSTDEYQDLLNSLEIIEQNNKKMPIFGPVSTFTTNAKDEWYASCTPDAIVLSETVHYDIKNKNQWTEIRDIRIKVLTYAGIKRFSDIQIPYQPSWENVHIKNARVMRKDGVTKINPDEMNTMDAPWAGDAPRYLAAKTLVVSFPGVEIGSVIDCSYIRNITYQPFFSNMMISPIRPRQQLAEYPVQSINSCFRYRVPVEQKIVKFSFPCDMRINFKRHPAGIGDLYESDYPVIKTHQLLHDKILTHSYMAEKMLPIRSEQYLPPWYSFNPLVTATSETWQNFAQHLHARMVLASLVRDKANKKAGQLTQDLESSLEKITAIRNYVAENIRLIPIEIDNIDIRYLSDADKTLDDGYGHAMDRAILLYAMLQYVGLSPDIVLVSSATSHKIFQEALKQYPSFQWCQDILIKTVINHQPIYLNDTDQYAVIGVTGYRGRIGIVLPDGNLEEIVPQNEALESNLKVHYTIDLKANGSAIITQASAYFGMDHAAFHKKIAEMPPEKRTRYHQQLMATLSQASEMYAPYHTHINTYPAKEQFSVTVDSYAVKDRNYVYLEIPGFSQGLAGVRKDSRTHPLYRPFYSRKDVVVSILAPENCHCIISPKKKTFVFSADSKIESQPMSASNNQFLIRQHVDIGPLLIGASHYDLFLDAHNWLSHMKSRMVLFDIQK</sequence>
<gene>
    <name evidence="3" type="ORF">OMM_01049</name>
</gene>
<dbReference type="Gene3D" id="2.60.40.3140">
    <property type="match status" value="2"/>
</dbReference>
<evidence type="ECO:0000313" key="4">
    <source>
        <dbReference type="Proteomes" id="UP000189670"/>
    </source>
</evidence>
<dbReference type="Proteomes" id="UP000189670">
    <property type="component" value="Unassembled WGS sequence"/>
</dbReference>
<organism evidence="3 4">
    <name type="scientific">Candidatus Magnetoglobus multicellularis str. Araruama</name>
    <dbReference type="NCBI Taxonomy" id="890399"/>
    <lineage>
        <taxon>Bacteria</taxon>
        <taxon>Pseudomonadati</taxon>
        <taxon>Thermodesulfobacteriota</taxon>
        <taxon>Desulfobacteria</taxon>
        <taxon>Desulfobacterales</taxon>
        <taxon>Desulfobacteraceae</taxon>
        <taxon>Candidatus Magnetoglobus</taxon>
    </lineage>
</organism>
<dbReference type="Pfam" id="PF01841">
    <property type="entry name" value="Transglut_core"/>
    <property type="match status" value="1"/>
</dbReference>
<dbReference type="AlphaFoldDB" id="A0A1V1PEW0"/>
<dbReference type="Pfam" id="PF12969">
    <property type="entry name" value="DUF3857"/>
    <property type="match status" value="2"/>
</dbReference>
<evidence type="ECO:0000259" key="2">
    <source>
        <dbReference type="Pfam" id="PF12969"/>
    </source>
</evidence>
<evidence type="ECO:0000313" key="3">
    <source>
        <dbReference type="EMBL" id="ETR73316.1"/>
    </source>
</evidence>